<keyword evidence="2 10" id="KW-0444">Lipid biosynthesis</keyword>
<dbReference type="NCBIfam" id="NF000940">
    <property type="entry name" value="PRK00094.1-2"/>
    <property type="match status" value="1"/>
</dbReference>
<dbReference type="GO" id="GO:0005829">
    <property type="term" value="C:cytosol"/>
    <property type="evidence" value="ECO:0007669"/>
    <property type="project" value="TreeGrafter"/>
</dbReference>
<comment type="function">
    <text evidence="10">Catalyzes the reduction of the glycolytic intermediate dihydroxyacetone phosphate (DHAP) to sn-glycerol 3-phosphate (G3P), the key precursor for phospholipid synthesis.</text>
</comment>
<dbReference type="UniPathway" id="UPA00940"/>
<dbReference type="GO" id="GO:0051287">
    <property type="term" value="F:NAD binding"/>
    <property type="evidence" value="ECO:0007669"/>
    <property type="project" value="InterPro"/>
</dbReference>
<keyword evidence="5 10" id="KW-0560">Oxidoreductase</keyword>
<evidence type="ECO:0000313" key="18">
    <source>
        <dbReference type="EMBL" id="MBA5778482.1"/>
    </source>
</evidence>
<dbReference type="GO" id="GO:0006650">
    <property type="term" value="P:glycerophospholipid metabolic process"/>
    <property type="evidence" value="ECO:0007669"/>
    <property type="project" value="UniProtKB-UniRule"/>
</dbReference>
<comment type="similarity">
    <text evidence="1 10 14">Belongs to the NAD-dependent glycerol-3-phosphate dehydrogenase family.</text>
</comment>
<dbReference type="GO" id="GO:0008654">
    <property type="term" value="P:phospholipid biosynthetic process"/>
    <property type="evidence" value="ECO:0007669"/>
    <property type="project" value="UniProtKB-KW"/>
</dbReference>
<feature type="binding site" evidence="12">
    <location>
        <begin position="256"/>
        <end position="257"/>
    </location>
    <ligand>
        <name>substrate</name>
    </ligand>
</feature>
<dbReference type="AlphaFoldDB" id="A0A839AHU0"/>
<keyword evidence="9 10" id="KW-1208">Phospholipid metabolism</keyword>
<evidence type="ECO:0000256" key="14">
    <source>
        <dbReference type="RuleBase" id="RU000437"/>
    </source>
</evidence>
<dbReference type="GO" id="GO:0047952">
    <property type="term" value="F:glycerol-3-phosphate dehydrogenase [NAD(P)+] activity"/>
    <property type="evidence" value="ECO:0007669"/>
    <property type="project" value="UniProtKB-UniRule"/>
</dbReference>
<feature type="binding site" evidence="10">
    <location>
        <position position="257"/>
    </location>
    <ligand>
        <name>sn-glycerol 3-phosphate</name>
        <dbReference type="ChEBI" id="CHEBI:57597"/>
    </ligand>
</feature>
<reference evidence="18 19" key="1">
    <citation type="submission" date="2020-07" db="EMBL/GenBank/DDBJ databases">
        <title>Stappia sp., F7233, whole genome shotgun sequencing project.</title>
        <authorList>
            <person name="Jiang S."/>
            <person name="Liu Z.W."/>
            <person name="Du Z.J."/>
        </authorList>
    </citation>
    <scope>NUCLEOTIDE SEQUENCE [LARGE SCALE GENOMIC DNA]</scope>
    <source>
        <strain evidence="18 19">F7233</strain>
    </source>
</reference>
<dbReference type="InterPro" id="IPR008927">
    <property type="entry name" value="6-PGluconate_DH-like_C_sf"/>
</dbReference>
<evidence type="ECO:0000259" key="17">
    <source>
        <dbReference type="Pfam" id="PF07479"/>
    </source>
</evidence>
<evidence type="ECO:0000256" key="11">
    <source>
        <dbReference type="PIRSR" id="PIRSR000114-1"/>
    </source>
</evidence>
<comment type="catalytic activity">
    <reaction evidence="10 15">
        <text>sn-glycerol 3-phosphate + NADP(+) = dihydroxyacetone phosphate + NADPH + H(+)</text>
        <dbReference type="Rhea" id="RHEA:11096"/>
        <dbReference type="ChEBI" id="CHEBI:15378"/>
        <dbReference type="ChEBI" id="CHEBI:57597"/>
        <dbReference type="ChEBI" id="CHEBI:57642"/>
        <dbReference type="ChEBI" id="CHEBI:57783"/>
        <dbReference type="ChEBI" id="CHEBI:58349"/>
        <dbReference type="EC" id="1.1.1.94"/>
    </reaction>
</comment>
<comment type="caution">
    <text evidence="10">Lacks conserved residue(s) required for the propagation of feature annotation.</text>
</comment>
<dbReference type="FunFam" id="3.40.50.720:FF:000019">
    <property type="entry name" value="Glycerol-3-phosphate dehydrogenase [NAD(P)+]"/>
    <property type="match status" value="1"/>
</dbReference>
<feature type="binding site" evidence="10">
    <location>
        <position position="141"/>
    </location>
    <ligand>
        <name>NADPH</name>
        <dbReference type="ChEBI" id="CHEBI:57783"/>
    </ligand>
</feature>
<dbReference type="InterPro" id="IPR013328">
    <property type="entry name" value="6PGD_dom2"/>
</dbReference>
<accession>A0A839AHU0</accession>
<evidence type="ECO:0000313" key="19">
    <source>
        <dbReference type="Proteomes" id="UP000541109"/>
    </source>
</evidence>
<dbReference type="SUPFAM" id="SSF51735">
    <property type="entry name" value="NAD(P)-binding Rossmann-fold domains"/>
    <property type="match status" value="1"/>
</dbReference>
<feature type="binding site" evidence="10">
    <location>
        <position position="15"/>
    </location>
    <ligand>
        <name>NADPH</name>
        <dbReference type="ChEBI" id="CHEBI:57783"/>
    </ligand>
</feature>
<feature type="binding site" evidence="10">
    <location>
        <position position="109"/>
    </location>
    <ligand>
        <name>sn-glycerol 3-phosphate</name>
        <dbReference type="ChEBI" id="CHEBI:57597"/>
    </ligand>
</feature>
<feature type="binding site" evidence="10">
    <location>
        <position position="35"/>
    </location>
    <ligand>
        <name>NADPH</name>
        <dbReference type="ChEBI" id="CHEBI:57783"/>
    </ligand>
</feature>
<dbReference type="PIRSF" id="PIRSF000114">
    <property type="entry name" value="Glycerol-3-P_dh"/>
    <property type="match status" value="1"/>
</dbReference>
<name>A0A839AHU0_9HYPH</name>
<dbReference type="EMBL" id="JACFXV010000063">
    <property type="protein sequence ID" value="MBA5778482.1"/>
    <property type="molecule type" value="Genomic_DNA"/>
</dbReference>
<evidence type="ECO:0000256" key="6">
    <source>
        <dbReference type="ARBA" id="ARBA00023027"/>
    </source>
</evidence>
<feature type="binding site" evidence="10">
    <location>
        <position position="137"/>
    </location>
    <ligand>
        <name>sn-glycerol 3-phosphate</name>
        <dbReference type="ChEBI" id="CHEBI:57597"/>
    </ligand>
</feature>
<evidence type="ECO:0000256" key="15">
    <source>
        <dbReference type="RuleBase" id="RU000439"/>
    </source>
</evidence>
<keyword evidence="7 10" id="KW-0443">Lipid metabolism</keyword>
<dbReference type="PROSITE" id="PS00957">
    <property type="entry name" value="NAD_G3PDH"/>
    <property type="match status" value="1"/>
</dbReference>
<dbReference type="GO" id="GO:0046167">
    <property type="term" value="P:glycerol-3-phosphate biosynthetic process"/>
    <property type="evidence" value="ECO:0007669"/>
    <property type="project" value="UniProtKB-UniRule"/>
</dbReference>
<feature type="binding site" evidence="10">
    <location>
        <position position="255"/>
    </location>
    <ligand>
        <name>sn-glycerol 3-phosphate</name>
        <dbReference type="ChEBI" id="CHEBI:57597"/>
    </ligand>
</feature>
<dbReference type="Gene3D" id="1.10.1040.10">
    <property type="entry name" value="N-(1-d-carboxylethyl)-l-norvaline Dehydrogenase, domain 2"/>
    <property type="match status" value="1"/>
</dbReference>
<keyword evidence="4 10" id="KW-0521">NADP</keyword>
<dbReference type="Pfam" id="PF07479">
    <property type="entry name" value="NAD_Gly3P_dh_C"/>
    <property type="match status" value="1"/>
</dbReference>
<feature type="binding site" evidence="10">
    <location>
        <position position="245"/>
    </location>
    <ligand>
        <name>sn-glycerol 3-phosphate</name>
        <dbReference type="ChEBI" id="CHEBI:57597"/>
    </ligand>
</feature>
<dbReference type="SUPFAM" id="SSF48179">
    <property type="entry name" value="6-phosphogluconate dehydrogenase C-terminal domain-like"/>
    <property type="match status" value="1"/>
</dbReference>
<evidence type="ECO:0000259" key="16">
    <source>
        <dbReference type="Pfam" id="PF01210"/>
    </source>
</evidence>
<dbReference type="InterPro" id="IPR006109">
    <property type="entry name" value="G3P_DH_NAD-dep_C"/>
</dbReference>
<dbReference type="InterPro" id="IPR036291">
    <property type="entry name" value="NAD(P)-bd_dom_sf"/>
</dbReference>
<feature type="binding site" evidence="10">
    <location>
        <position position="256"/>
    </location>
    <ligand>
        <name>sn-glycerol 3-phosphate</name>
        <dbReference type="ChEBI" id="CHEBI:57597"/>
    </ligand>
</feature>
<evidence type="ECO:0000256" key="5">
    <source>
        <dbReference type="ARBA" id="ARBA00023002"/>
    </source>
</evidence>
<dbReference type="GO" id="GO:0046168">
    <property type="term" value="P:glycerol-3-phosphate catabolic process"/>
    <property type="evidence" value="ECO:0007669"/>
    <property type="project" value="InterPro"/>
</dbReference>
<evidence type="ECO:0000256" key="1">
    <source>
        <dbReference type="ARBA" id="ARBA00011009"/>
    </source>
</evidence>
<feature type="domain" description="Glycerol-3-phosphate dehydrogenase NAD-dependent N-terminal" evidence="16">
    <location>
        <begin position="7"/>
        <end position="161"/>
    </location>
</feature>
<evidence type="ECO:0000256" key="2">
    <source>
        <dbReference type="ARBA" id="ARBA00022516"/>
    </source>
</evidence>
<gene>
    <name evidence="10" type="primary">gpsA</name>
    <name evidence="18" type="ORF">H2509_15235</name>
</gene>
<evidence type="ECO:0000256" key="7">
    <source>
        <dbReference type="ARBA" id="ARBA00023098"/>
    </source>
</evidence>
<feature type="domain" description="Glycerol-3-phosphate dehydrogenase NAD-dependent C-terminal" evidence="17">
    <location>
        <begin position="181"/>
        <end position="319"/>
    </location>
</feature>
<feature type="binding site" evidence="10">
    <location>
        <position position="280"/>
    </location>
    <ligand>
        <name>NADPH</name>
        <dbReference type="ChEBI" id="CHEBI:57783"/>
    </ligand>
</feature>
<dbReference type="GO" id="GO:0005975">
    <property type="term" value="P:carbohydrate metabolic process"/>
    <property type="evidence" value="ECO:0007669"/>
    <property type="project" value="InterPro"/>
</dbReference>
<dbReference type="PANTHER" id="PTHR11728">
    <property type="entry name" value="GLYCEROL-3-PHOSPHATE DEHYDROGENASE"/>
    <property type="match status" value="1"/>
</dbReference>
<comment type="subcellular location">
    <subcellularLocation>
        <location evidence="10">Cytoplasm</location>
    </subcellularLocation>
</comment>
<feature type="binding site" evidence="10">
    <location>
        <position position="256"/>
    </location>
    <ligand>
        <name>NADPH</name>
        <dbReference type="ChEBI" id="CHEBI:57783"/>
    </ligand>
</feature>
<dbReference type="NCBIfam" id="NF000942">
    <property type="entry name" value="PRK00094.1-4"/>
    <property type="match status" value="1"/>
</dbReference>
<dbReference type="Proteomes" id="UP000541109">
    <property type="component" value="Unassembled WGS sequence"/>
</dbReference>
<dbReference type="EC" id="1.1.1.94" evidence="10"/>
<keyword evidence="3 10" id="KW-0547">Nucleotide-binding</keyword>
<keyword evidence="19" id="KW-1185">Reference proteome</keyword>
<feature type="binding site" evidence="10">
    <location>
        <position position="278"/>
    </location>
    <ligand>
        <name>NADPH</name>
        <dbReference type="ChEBI" id="CHEBI:57783"/>
    </ligand>
</feature>
<feature type="binding site" evidence="13">
    <location>
        <position position="256"/>
    </location>
    <ligand>
        <name>NAD(+)</name>
        <dbReference type="ChEBI" id="CHEBI:57540"/>
    </ligand>
</feature>
<dbReference type="PRINTS" id="PR00077">
    <property type="entry name" value="GPDHDRGNASE"/>
</dbReference>
<sequence>MAGIRRIAVIGGGAWGTALALVAARAGRDVALWARDAATVDAINGARENPRFLPGITFDRGLVATTELETAMRGADAVLLVTPAQTTREVAGRIAPFCLPGAPVILAAKGIERGSGLLLSDVLREALPEAVPAALSGPSFAADVARKLPTAVTIAAGDETVADALSAALASPSFRPYASGDLIGVQVGGALKNVLAIACGAVEGRGWGASARAALTARGFVELSRLGAALGARPETLTGLSGLGDLVLTCSSEQSRNFAFGIALGKAGTAPMAQGGKLAEGVFSAQVAVDIGKRHGVELPISGAVAAVLGGSLSLDDALEALMTRPLKRES</sequence>
<keyword evidence="10" id="KW-0963">Cytoplasm</keyword>
<feature type="binding site" evidence="10">
    <location>
        <position position="109"/>
    </location>
    <ligand>
        <name>NADPH</name>
        <dbReference type="ChEBI" id="CHEBI:57783"/>
    </ligand>
</feature>
<dbReference type="Gene3D" id="3.40.50.720">
    <property type="entry name" value="NAD(P)-binding Rossmann-like Domain"/>
    <property type="match status" value="1"/>
</dbReference>
<feature type="binding site" evidence="12">
    <location>
        <position position="109"/>
    </location>
    <ligand>
        <name>substrate</name>
    </ligand>
</feature>
<comment type="caution">
    <text evidence="18">The sequence shown here is derived from an EMBL/GenBank/DDBJ whole genome shotgun (WGS) entry which is preliminary data.</text>
</comment>
<dbReference type="PANTHER" id="PTHR11728:SF1">
    <property type="entry name" value="GLYCEROL-3-PHOSPHATE DEHYDROGENASE [NAD(+)] 2, CHLOROPLASTIC"/>
    <property type="match status" value="1"/>
</dbReference>
<feature type="binding site" evidence="13">
    <location>
        <begin position="11"/>
        <end position="16"/>
    </location>
    <ligand>
        <name>NAD(+)</name>
        <dbReference type="ChEBI" id="CHEBI:57540"/>
    </ligand>
</feature>
<dbReference type="InterPro" id="IPR011128">
    <property type="entry name" value="G3P_DH_NAD-dep_N"/>
</dbReference>
<feature type="binding site" evidence="10">
    <location>
        <position position="139"/>
    </location>
    <ligand>
        <name>sn-glycerol 3-phosphate</name>
        <dbReference type="ChEBI" id="CHEBI:57597"/>
    </ligand>
</feature>
<keyword evidence="6 10" id="KW-0520">NAD</keyword>
<evidence type="ECO:0000256" key="4">
    <source>
        <dbReference type="ARBA" id="ARBA00022857"/>
    </source>
</evidence>
<feature type="binding site" evidence="10">
    <location>
        <position position="192"/>
    </location>
    <ligand>
        <name>sn-glycerol 3-phosphate</name>
        <dbReference type="ChEBI" id="CHEBI:57597"/>
    </ligand>
</feature>
<comment type="pathway">
    <text evidence="10">Membrane lipid metabolism; glycerophospholipid metabolism.</text>
</comment>
<evidence type="ECO:0000256" key="13">
    <source>
        <dbReference type="PIRSR" id="PIRSR000114-3"/>
    </source>
</evidence>
<organism evidence="18 19">
    <name type="scientific">Stappia albiluteola</name>
    <dbReference type="NCBI Taxonomy" id="2758565"/>
    <lineage>
        <taxon>Bacteria</taxon>
        <taxon>Pseudomonadati</taxon>
        <taxon>Pseudomonadota</taxon>
        <taxon>Alphaproteobacteria</taxon>
        <taxon>Hyphomicrobiales</taxon>
        <taxon>Stappiaceae</taxon>
        <taxon>Stappia</taxon>
    </lineage>
</organism>
<dbReference type="RefSeq" id="WP_182166785.1">
    <property type="nucleotide sequence ID" value="NZ_JACFXV010000063.1"/>
</dbReference>
<evidence type="ECO:0000256" key="8">
    <source>
        <dbReference type="ARBA" id="ARBA00023209"/>
    </source>
</evidence>
<feature type="binding site" evidence="13">
    <location>
        <position position="141"/>
    </location>
    <ligand>
        <name>NAD(+)</name>
        <dbReference type="ChEBI" id="CHEBI:57540"/>
    </ligand>
</feature>
<evidence type="ECO:0000256" key="3">
    <source>
        <dbReference type="ARBA" id="ARBA00022741"/>
    </source>
</evidence>
<evidence type="ECO:0000256" key="12">
    <source>
        <dbReference type="PIRSR" id="PIRSR000114-2"/>
    </source>
</evidence>
<feature type="binding site" evidence="13">
    <location>
        <position position="277"/>
    </location>
    <ligand>
        <name>NAD(+)</name>
        <dbReference type="ChEBI" id="CHEBI:57540"/>
    </ligand>
</feature>
<feature type="active site" description="Proton acceptor" evidence="10 11">
    <location>
        <position position="192"/>
    </location>
</feature>
<evidence type="ECO:0000256" key="10">
    <source>
        <dbReference type="HAMAP-Rule" id="MF_00394"/>
    </source>
</evidence>
<comment type="catalytic activity">
    <reaction evidence="10">
        <text>sn-glycerol 3-phosphate + NAD(+) = dihydroxyacetone phosphate + NADH + H(+)</text>
        <dbReference type="Rhea" id="RHEA:11092"/>
        <dbReference type="ChEBI" id="CHEBI:15378"/>
        <dbReference type="ChEBI" id="CHEBI:57540"/>
        <dbReference type="ChEBI" id="CHEBI:57597"/>
        <dbReference type="ChEBI" id="CHEBI:57642"/>
        <dbReference type="ChEBI" id="CHEBI:57945"/>
        <dbReference type="EC" id="1.1.1.94"/>
    </reaction>
</comment>
<proteinExistence type="inferred from homology"/>
<dbReference type="Pfam" id="PF01210">
    <property type="entry name" value="NAD_Gly3P_dh_N"/>
    <property type="match status" value="1"/>
</dbReference>
<dbReference type="HAMAP" id="MF_00394">
    <property type="entry name" value="NAD_Glyc3P_dehydrog"/>
    <property type="match status" value="1"/>
</dbReference>
<keyword evidence="8 10" id="KW-0594">Phospholipid biosynthesis</keyword>
<dbReference type="InterPro" id="IPR006168">
    <property type="entry name" value="G3P_DH_NAD-dep"/>
</dbReference>
<protein>
    <recommendedName>
        <fullName evidence="10">Glycerol-3-phosphate dehydrogenase [NAD(P)+]</fullName>
        <ecNumber evidence="10">1.1.1.94</ecNumber>
    </recommendedName>
    <alternativeName>
        <fullName evidence="10">NAD(P)(+)-dependent glycerol-3-phosphate dehydrogenase</fullName>
    </alternativeName>
    <alternativeName>
        <fullName evidence="10">NAD(P)H-dependent dihydroxyacetone-phosphate reductase</fullName>
    </alternativeName>
</protein>
<evidence type="ECO:0000256" key="9">
    <source>
        <dbReference type="ARBA" id="ARBA00023264"/>
    </source>
</evidence>